<dbReference type="Gene3D" id="1.10.10.10">
    <property type="entry name" value="Winged helix-like DNA-binding domain superfamily/Winged helix DNA-binding domain"/>
    <property type="match status" value="1"/>
</dbReference>
<dbReference type="Pfam" id="PF05383">
    <property type="entry name" value="La"/>
    <property type="match status" value="1"/>
</dbReference>
<dbReference type="Gene3D" id="3.30.70.330">
    <property type="match status" value="1"/>
</dbReference>
<dbReference type="InterPro" id="IPR002344">
    <property type="entry name" value="Lupus_La"/>
</dbReference>
<dbReference type="InterPro" id="IPR012677">
    <property type="entry name" value="Nucleotide-bd_a/b_plait_sf"/>
</dbReference>
<evidence type="ECO:0000256" key="1">
    <source>
        <dbReference type="ARBA" id="ARBA00004123"/>
    </source>
</evidence>
<dbReference type="InterPro" id="IPR036388">
    <property type="entry name" value="WH-like_DNA-bd_sf"/>
</dbReference>
<keyword evidence="4" id="KW-0804">Transcription</keyword>
<dbReference type="PANTHER" id="PTHR22792">
    <property type="entry name" value="LUPUS LA PROTEIN-RELATED"/>
    <property type="match status" value="1"/>
</dbReference>
<dbReference type="PROSITE" id="PS50961">
    <property type="entry name" value="HTH_LA"/>
    <property type="match status" value="1"/>
</dbReference>
<dbReference type="InterPro" id="IPR035979">
    <property type="entry name" value="RBD_domain_sf"/>
</dbReference>
<comment type="subcellular location">
    <subcellularLocation>
        <location evidence="1">Nucleus</location>
    </subcellularLocation>
</comment>
<dbReference type="GO" id="GO:0003723">
    <property type="term" value="F:RNA binding"/>
    <property type="evidence" value="ECO:0007669"/>
    <property type="project" value="UniProtKB-UniRule"/>
</dbReference>
<evidence type="ECO:0000313" key="9">
    <source>
        <dbReference type="Proteomes" id="UP001174909"/>
    </source>
</evidence>
<keyword evidence="3" id="KW-0805">Transcription regulation</keyword>
<dbReference type="GO" id="GO:1990904">
    <property type="term" value="C:ribonucleoprotein complex"/>
    <property type="evidence" value="ECO:0007669"/>
    <property type="project" value="InterPro"/>
</dbReference>
<dbReference type="AlphaFoldDB" id="A0AA35SGM3"/>
<feature type="domain" description="HTH La-type RNA-binding" evidence="7">
    <location>
        <begin position="14"/>
        <end position="105"/>
    </location>
</feature>
<dbReference type="EMBL" id="CASHTH010002394">
    <property type="protein sequence ID" value="CAI8029264.1"/>
    <property type="molecule type" value="Genomic_DNA"/>
</dbReference>
<evidence type="ECO:0000256" key="2">
    <source>
        <dbReference type="ARBA" id="ARBA00022884"/>
    </source>
</evidence>
<comment type="caution">
    <text evidence="8">The sequence shown here is derived from an EMBL/GenBank/DDBJ whole genome shotgun (WGS) entry which is preliminary data.</text>
</comment>
<reference evidence="8" key="1">
    <citation type="submission" date="2023-03" db="EMBL/GenBank/DDBJ databases">
        <authorList>
            <person name="Steffen K."/>
            <person name="Cardenas P."/>
        </authorList>
    </citation>
    <scope>NUCLEOTIDE SEQUENCE</scope>
</reference>
<dbReference type="Proteomes" id="UP001174909">
    <property type="component" value="Unassembled WGS sequence"/>
</dbReference>
<evidence type="ECO:0000259" key="7">
    <source>
        <dbReference type="PROSITE" id="PS50961"/>
    </source>
</evidence>
<dbReference type="FunFam" id="1.10.10.10:FF:000158">
    <property type="entry name" value="La ribonucleoprotein domain family member 7"/>
    <property type="match status" value="1"/>
</dbReference>
<dbReference type="CDD" id="cd07323">
    <property type="entry name" value="LAM"/>
    <property type="match status" value="1"/>
</dbReference>
<keyword evidence="9" id="KW-1185">Reference proteome</keyword>
<proteinExistence type="predicted"/>
<dbReference type="GO" id="GO:0006396">
    <property type="term" value="P:RNA processing"/>
    <property type="evidence" value="ECO:0007669"/>
    <property type="project" value="InterPro"/>
</dbReference>
<feature type="non-terminal residue" evidence="8">
    <location>
        <position position="1"/>
    </location>
</feature>
<dbReference type="SMART" id="SM00715">
    <property type="entry name" value="LA"/>
    <property type="match status" value="1"/>
</dbReference>
<dbReference type="PRINTS" id="PR00302">
    <property type="entry name" value="LUPUSLA"/>
</dbReference>
<dbReference type="SUPFAM" id="SSF46785">
    <property type="entry name" value="Winged helix' DNA-binding domain"/>
    <property type="match status" value="1"/>
</dbReference>
<evidence type="ECO:0000256" key="6">
    <source>
        <dbReference type="PROSITE-ProRule" id="PRU00332"/>
    </source>
</evidence>
<keyword evidence="2 6" id="KW-0694">RNA-binding</keyword>
<dbReference type="SUPFAM" id="SSF54928">
    <property type="entry name" value="RNA-binding domain, RBD"/>
    <property type="match status" value="1"/>
</dbReference>
<organism evidence="8 9">
    <name type="scientific">Geodia barretti</name>
    <name type="common">Barrett's horny sponge</name>
    <dbReference type="NCBI Taxonomy" id="519541"/>
    <lineage>
        <taxon>Eukaryota</taxon>
        <taxon>Metazoa</taxon>
        <taxon>Porifera</taxon>
        <taxon>Demospongiae</taxon>
        <taxon>Heteroscleromorpha</taxon>
        <taxon>Tetractinellida</taxon>
        <taxon>Astrophorina</taxon>
        <taxon>Geodiidae</taxon>
        <taxon>Geodia</taxon>
    </lineage>
</organism>
<keyword evidence="5" id="KW-0539">Nucleus</keyword>
<protein>
    <submittedName>
        <fullName evidence="8">La-related protein 7</fullName>
    </submittedName>
</protein>
<dbReference type="InterPro" id="IPR036390">
    <property type="entry name" value="WH_DNA-bd_sf"/>
</dbReference>
<dbReference type="GO" id="GO:0005634">
    <property type="term" value="C:nucleus"/>
    <property type="evidence" value="ECO:0007669"/>
    <property type="project" value="UniProtKB-SubCell"/>
</dbReference>
<gene>
    <name evidence="8" type="ORF">GBAR_LOCUS16633</name>
</gene>
<evidence type="ECO:0000313" key="8">
    <source>
        <dbReference type="EMBL" id="CAI8029264.1"/>
    </source>
</evidence>
<evidence type="ECO:0000256" key="5">
    <source>
        <dbReference type="ARBA" id="ARBA00023242"/>
    </source>
</evidence>
<name>A0AA35SGM3_GEOBA</name>
<accession>A0AA35SGM3</accession>
<sequence length="184" mass="21305">MDVEGEEKDRGKKRVRTKGIQKKLLEQVEFYFGDANLQRDKFLAKKIKEHPDGYVPVETIASFNRMKSLTSDISIVVQVMKTSTLLEVTDDEKWVRRSRPLTTATDTDERTIYVEHLPQSSDQDSVRKLLKVFGNITYIRYVALTLCTSYIHKHSLLNVMCHSVIVSLALDKHVYRVTILDLHH</sequence>
<evidence type="ECO:0000256" key="3">
    <source>
        <dbReference type="ARBA" id="ARBA00023015"/>
    </source>
</evidence>
<dbReference type="InterPro" id="IPR006630">
    <property type="entry name" value="La_HTH"/>
</dbReference>
<dbReference type="PANTHER" id="PTHR22792:SF62">
    <property type="entry name" value="LA-RELATED PROTEIN 7"/>
    <property type="match status" value="1"/>
</dbReference>
<evidence type="ECO:0000256" key="4">
    <source>
        <dbReference type="ARBA" id="ARBA00023163"/>
    </source>
</evidence>
<dbReference type="InterPro" id="IPR045180">
    <property type="entry name" value="La_dom_prot"/>
</dbReference>